<feature type="non-terminal residue" evidence="3">
    <location>
        <position position="392"/>
    </location>
</feature>
<dbReference type="GO" id="GO:0048791">
    <property type="term" value="P:calcium ion-regulated exocytosis of neurotransmitter"/>
    <property type="evidence" value="ECO:0007669"/>
    <property type="project" value="TreeGrafter"/>
</dbReference>
<reference evidence="3 4" key="1">
    <citation type="journal article" date="2019" name="PLoS Biol.">
        <title>Sex chromosomes control vertical transmission of feminizing Wolbachia symbionts in an isopod.</title>
        <authorList>
            <person name="Becking T."/>
            <person name="Chebbi M.A."/>
            <person name="Giraud I."/>
            <person name="Moumen B."/>
            <person name="Laverre T."/>
            <person name="Caubet Y."/>
            <person name="Peccoud J."/>
            <person name="Gilbert C."/>
            <person name="Cordaux R."/>
        </authorList>
    </citation>
    <scope>NUCLEOTIDE SEQUENCE [LARGE SCALE GENOMIC DNA]</scope>
    <source>
        <strain evidence="3">ANa2</strain>
        <tissue evidence="3">Whole body excluding digestive tract and cuticle</tissue>
    </source>
</reference>
<dbReference type="Pfam" id="PF17820">
    <property type="entry name" value="PDZ_6"/>
    <property type="match status" value="1"/>
</dbReference>
<feature type="region of interest" description="Disordered" evidence="1">
    <location>
        <begin position="174"/>
        <end position="222"/>
    </location>
</feature>
<dbReference type="PANTHER" id="PTHR12157:SF21">
    <property type="entry name" value="RAB3 INTERACTING MOLECULE, ISOFORM F"/>
    <property type="match status" value="1"/>
</dbReference>
<dbReference type="EMBL" id="SEYY01005592">
    <property type="protein sequence ID" value="KAB7503242.1"/>
    <property type="molecule type" value="Genomic_DNA"/>
</dbReference>
<evidence type="ECO:0000313" key="4">
    <source>
        <dbReference type="Proteomes" id="UP000326759"/>
    </source>
</evidence>
<dbReference type="OrthoDB" id="420032at2759"/>
<dbReference type="GO" id="GO:0050806">
    <property type="term" value="P:positive regulation of synaptic transmission"/>
    <property type="evidence" value="ECO:0007669"/>
    <property type="project" value="TreeGrafter"/>
</dbReference>
<evidence type="ECO:0000256" key="1">
    <source>
        <dbReference type="SAM" id="MobiDB-lite"/>
    </source>
</evidence>
<name>A0A5N5T9T1_9CRUS</name>
<sequence>RERHYHQDYRLPKDEIRDYPFDPGRNLETFSRDISDKYRDKYNEYVSILDNPYRGHVSEDYCDNRSTDARSYTERRKKTVRFNSEGWDTLDDFDTGVDQRWTSVSNVYYDEDKETLPIPLSSGIPLEGIHAQRRKDITSTTATTTDTPFIKRDLSWTARELPLPAVRKELWEVERQESQDSQTKDSGIDSGTSSNFNSSEDSSKGDVSRSYRHPVSWQPSQDGTRMIGHMILSKHLKGEIGPSSSATILGLKVGGGKILDSGKIGALIEKVKKGSIADTVGHLRPGDEVLEWNGRSLQGKTYEEVYDIIAESRHEPQVELIVSRQLSDVGRQPGRRHTHSGIGSRTLPEPGVDPRKLSEPVRDRRPSVTITSPGSPEAYGTKDHSPSISGRL</sequence>
<dbReference type="InterPro" id="IPR001478">
    <property type="entry name" value="PDZ"/>
</dbReference>
<feature type="region of interest" description="Disordered" evidence="1">
    <location>
        <begin position="325"/>
        <end position="392"/>
    </location>
</feature>
<evidence type="ECO:0000259" key="2">
    <source>
        <dbReference type="PROSITE" id="PS50106"/>
    </source>
</evidence>
<keyword evidence="4" id="KW-1185">Reference proteome</keyword>
<evidence type="ECO:0000313" key="3">
    <source>
        <dbReference type="EMBL" id="KAB7503242.1"/>
    </source>
</evidence>
<dbReference type="CDD" id="cd06714">
    <property type="entry name" value="PDZ_RIM-like"/>
    <property type="match status" value="1"/>
</dbReference>
<dbReference type="PROSITE" id="PS50106">
    <property type="entry name" value="PDZ"/>
    <property type="match status" value="1"/>
</dbReference>
<dbReference type="SUPFAM" id="SSF50156">
    <property type="entry name" value="PDZ domain-like"/>
    <property type="match status" value="1"/>
</dbReference>
<comment type="caution">
    <text evidence="3">The sequence shown here is derived from an EMBL/GenBank/DDBJ whole genome shotgun (WGS) entry which is preliminary data.</text>
</comment>
<proteinExistence type="predicted"/>
<dbReference type="PANTHER" id="PTHR12157">
    <property type="entry name" value="REGULATING SYNAPTIC MEMBRANE EXOCYTOSIS PROTEIN"/>
    <property type="match status" value="1"/>
</dbReference>
<dbReference type="GO" id="GO:0031267">
    <property type="term" value="F:small GTPase binding"/>
    <property type="evidence" value="ECO:0007669"/>
    <property type="project" value="InterPro"/>
</dbReference>
<protein>
    <submittedName>
        <fullName evidence="3">Regulating synaptic membrane exocytosis protein 2</fullName>
    </submittedName>
</protein>
<feature type="compositionally biased region" description="Basic and acidic residues" evidence="1">
    <location>
        <begin position="352"/>
        <end position="366"/>
    </location>
</feature>
<feature type="non-terminal residue" evidence="3">
    <location>
        <position position="1"/>
    </location>
</feature>
<gene>
    <name evidence="3" type="primary">RIMS2</name>
    <name evidence="3" type="ORF">Anas_01569</name>
</gene>
<feature type="compositionally biased region" description="Low complexity" evidence="1">
    <location>
        <begin position="189"/>
        <end position="200"/>
    </location>
</feature>
<dbReference type="InterPro" id="IPR041489">
    <property type="entry name" value="PDZ_6"/>
</dbReference>
<dbReference type="SMART" id="SM00228">
    <property type="entry name" value="PDZ"/>
    <property type="match status" value="1"/>
</dbReference>
<dbReference type="GO" id="GO:0042391">
    <property type="term" value="P:regulation of membrane potential"/>
    <property type="evidence" value="ECO:0007669"/>
    <property type="project" value="TreeGrafter"/>
</dbReference>
<dbReference type="GO" id="GO:0042734">
    <property type="term" value="C:presynaptic membrane"/>
    <property type="evidence" value="ECO:0007669"/>
    <property type="project" value="TreeGrafter"/>
</dbReference>
<dbReference type="Proteomes" id="UP000326759">
    <property type="component" value="Unassembled WGS sequence"/>
</dbReference>
<feature type="compositionally biased region" description="Basic and acidic residues" evidence="1">
    <location>
        <begin position="174"/>
        <end position="187"/>
    </location>
</feature>
<dbReference type="GO" id="GO:0048167">
    <property type="term" value="P:regulation of synaptic plasticity"/>
    <property type="evidence" value="ECO:0007669"/>
    <property type="project" value="TreeGrafter"/>
</dbReference>
<dbReference type="FunFam" id="2.30.42.10:FF:000003">
    <property type="entry name" value="Regulating synaptic membrane exocytosis protein 1, putative"/>
    <property type="match status" value="1"/>
</dbReference>
<dbReference type="InterPro" id="IPR039032">
    <property type="entry name" value="Rim-like"/>
</dbReference>
<dbReference type="Gene3D" id="2.30.42.10">
    <property type="match status" value="1"/>
</dbReference>
<feature type="domain" description="PDZ" evidence="2">
    <location>
        <begin position="229"/>
        <end position="324"/>
    </location>
</feature>
<dbReference type="AlphaFoldDB" id="A0A5N5T9T1"/>
<accession>A0A5N5T9T1</accession>
<dbReference type="GO" id="GO:0044325">
    <property type="term" value="F:transmembrane transporter binding"/>
    <property type="evidence" value="ECO:0007669"/>
    <property type="project" value="TreeGrafter"/>
</dbReference>
<dbReference type="InterPro" id="IPR036034">
    <property type="entry name" value="PDZ_sf"/>
</dbReference>
<dbReference type="GO" id="GO:0048788">
    <property type="term" value="C:cytoskeleton of presynaptic active zone"/>
    <property type="evidence" value="ECO:0007669"/>
    <property type="project" value="TreeGrafter"/>
</dbReference>
<organism evidence="3 4">
    <name type="scientific">Armadillidium nasatum</name>
    <dbReference type="NCBI Taxonomy" id="96803"/>
    <lineage>
        <taxon>Eukaryota</taxon>
        <taxon>Metazoa</taxon>
        <taxon>Ecdysozoa</taxon>
        <taxon>Arthropoda</taxon>
        <taxon>Crustacea</taxon>
        <taxon>Multicrustacea</taxon>
        <taxon>Malacostraca</taxon>
        <taxon>Eumalacostraca</taxon>
        <taxon>Peracarida</taxon>
        <taxon>Isopoda</taxon>
        <taxon>Oniscidea</taxon>
        <taxon>Crinocheta</taxon>
        <taxon>Armadillidiidae</taxon>
        <taxon>Armadillidium</taxon>
    </lineage>
</organism>